<evidence type="ECO:0000256" key="1">
    <source>
        <dbReference type="SAM" id="MobiDB-lite"/>
    </source>
</evidence>
<gene>
    <name evidence="3" type="ORF">D9758_010172</name>
</gene>
<accession>A0A8H5FU33</accession>
<feature type="domain" description="DUF6699" evidence="2">
    <location>
        <begin position="280"/>
        <end position="463"/>
    </location>
</feature>
<dbReference type="EMBL" id="JAACJM010000079">
    <property type="protein sequence ID" value="KAF5349765.1"/>
    <property type="molecule type" value="Genomic_DNA"/>
</dbReference>
<feature type="compositionally biased region" description="Basic residues" evidence="1">
    <location>
        <begin position="176"/>
        <end position="187"/>
    </location>
</feature>
<proteinExistence type="predicted"/>
<evidence type="ECO:0000313" key="4">
    <source>
        <dbReference type="Proteomes" id="UP000559256"/>
    </source>
</evidence>
<keyword evidence="4" id="KW-1185">Reference proteome</keyword>
<dbReference type="Proteomes" id="UP000559256">
    <property type="component" value="Unassembled WGS sequence"/>
</dbReference>
<feature type="compositionally biased region" description="Polar residues" evidence="1">
    <location>
        <begin position="60"/>
        <end position="76"/>
    </location>
</feature>
<dbReference type="AlphaFoldDB" id="A0A8H5FU33"/>
<feature type="compositionally biased region" description="Polar residues" evidence="1">
    <location>
        <begin position="96"/>
        <end position="112"/>
    </location>
</feature>
<dbReference type="Pfam" id="PF20415">
    <property type="entry name" value="DUF6699"/>
    <property type="match status" value="1"/>
</dbReference>
<feature type="region of interest" description="Disordered" evidence="1">
    <location>
        <begin position="1"/>
        <end position="150"/>
    </location>
</feature>
<sequence length="492" mass="54809">MRGTPRLFPFPVDDLGVQDAGLSLPRSSRSDAQVERSAELLPQGNRNPFNFESRVYEPHASSSQTGHLQPSSTTLPSVEHSPSKRSHRRSKTSLSVSATKPFPSSQVSSSQIGHDHDLSRPHSILHERSRRDSNPVFPQDVRRRHVSDDLQAQGQWEWTGADEYNRYSQEHDRHSTSHSRPHKHRRTKSDAGRHSISRHALRSVDLNRFQGPQQQHSSQFYQSPDFDYPTMSPLASSPIYLSYTYSPFSYVPTPLACPPYLPSSPTYLHPELSATSSLVYSLVLSPSTARSRLDNPNGPPSKHSRTLLASSAVSGSSRILVHLGYDHTSGDGATLVAWVKHWGPCEIHRADRSKDFTILDILTGLYRYFHIPLSSTDLNSVSPEGMESLKRARNGRIAVEAQTAAPEKTEDYDAWKHVFEKVRDLLGNLKGFGREKDVYATTSTNILRLDVLVGYTVFAGLEVTGKQHDPSVGGLRVDLDLRLASALSGPRI</sequence>
<comment type="caution">
    <text evidence="3">The sequence shown here is derived from an EMBL/GenBank/DDBJ whole genome shotgun (WGS) entry which is preliminary data.</text>
</comment>
<evidence type="ECO:0000259" key="2">
    <source>
        <dbReference type="Pfam" id="PF20415"/>
    </source>
</evidence>
<name>A0A8H5FU33_9AGAR</name>
<dbReference type="InterPro" id="IPR046522">
    <property type="entry name" value="DUF6699"/>
</dbReference>
<evidence type="ECO:0000313" key="3">
    <source>
        <dbReference type="EMBL" id="KAF5349765.1"/>
    </source>
</evidence>
<feature type="region of interest" description="Disordered" evidence="1">
    <location>
        <begin position="167"/>
        <end position="196"/>
    </location>
</feature>
<feature type="compositionally biased region" description="Basic and acidic residues" evidence="1">
    <location>
        <begin position="28"/>
        <end position="38"/>
    </location>
</feature>
<protein>
    <recommendedName>
        <fullName evidence="2">DUF6699 domain-containing protein</fullName>
    </recommendedName>
</protein>
<feature type="compositionally biased region" description="Basic and acidic residues" evidence="1">
    <location>
        <begin position="113"/>
        <end position="133"/>
    </location>
</feature>
<organism evidence="3 4">
    <name type="scientific">Tetrapyrgos nigripes</name>
    <dbReference type="NCBI Taxonomy" id="182062"/>
    <lineage>
        <taxon>Eukaryota</taxon>
        <taxon>Fungi</taxon>
        <taxon>Dikarya</taxon>
        <taxon>Basidiomycota</taxon>
        <taxon>Agaricomycotina</taxon>
        <taxon>Agaricomycetes</taxon>
        <taxon>Agaricomycetidae</taxon>
        <taxon>Agaricales</taxon>
        <taxon>Marasmiineae</taxon>
        <taxon>Marasmiaceae</taxon>
        <taxon>Tetrapyrgos</taxon>
    </lineage>
</organism>
<reference evidence="3 4" key="1">
    <citation type="journal article" date="2020" name="ISME J.">
        <title>Uncovering the hidden diversity of litter-decomposition mechanisms in mushroom-forming fungi.</title>
        <authorList>
            <person name="Floudas D."/>
            <person name="Bentzer J."/>
            <person name="Ahren D."/>
            <person name="Johansson T."/>
            <person name="Persson P."/>
            <person name="Tunlid A."/>
        </authorList>
    </citation>
    <scope>NUCLEOTIDE SEQUENCE [LARGE SCALE GENOMIC DNA]</scope>
    <source>
        <strain evidence="3 4">CBS 291.85</strain>
    </source>
</reference>